<proteinExistence type="predicted"/>
<organism evidence="2 3">
    <name type="scientific">Colletotrichum navitas</name>
    <dbReference type="NCBI Taxonomy" id="681940"/>
    <lineage>
        <taxon>Eukaryota</taxon>
        <taxon>Fungi</taxon>
        <taxon>Dikarya</taxon>
        <taxon>Ascomycota</taxon>
        <taxon>Pezizomycotina</taxon>
        <taxon>Sordariomycetes</taxon>
        <taxon>Hypocreomycetidae</taxon>
        <taxon>Glomerellales</taxon>
        <taxon>Glomerellaceae</taxon>
        <taxon>Colletotrichum</taxon>
        <taxon>Colletotrichum graminicola species complex</taxon>
    </lineage>
</organism>
<protein>
    <submittedName>
        <fullName evidence="2">Uncharacterized protein</fullName>
    </submittedName>
</protein>
<name>A0AAD8Q7B0_9PEZI</name>
<feature type="compositionally biased region" description="Polar residues" evidence="1">
    <location>
        <begin position="8"/>
        <end position="34"/>
    </location>
</feature>
<keyword evidence="3" id="KW-1185">Reference proteome</keyword>
<accession>A0AAD8Q7B0</accession>
<dbReference type="Proteomes" id="UP001230504">
    <property type="component" value="Unassembled WGS sequence"/>
</dbReference>
<dbReference type="GeneID" id="85441288"/>
<comment type="caution">
    <text evidence="2">The sequence shown here is derived from an EMBL/GenBank/DDBJ whole genome shotgun (WGS) entry which is preliminary data.</text>
</comment>
<dbReference type="RefSeq" id="XP_060417386.1">
    <property type="nucleotide sequence ID" value="XM_060557048.1"/>
</dbReference>
<feature type="region of interest" description="Disordered" evidence="1">
    <location>
        <begin position="1"/>
        <end position="45"/>
    </location>
</feature>
<dbReference type="AlphaFoldDB" id="A0AAD8Q7B0"/>
<evidence type="ECO:0000313" key="3">
    <source>
        <dbReference type="Proteomes" id="UP001230504"/>
    </source>
</evidence>
<reference evidence="2" key="1">
    <citation type="submission" date="2021-06" db="EMBL/GenBank/DDBJ databases">
        <title>Comparative genomics, transcriptomics and evolutionary studies reveal genomic signatures of adaptation to plant cell wall in hemibiotrophic fungi.</title>
        <authorList>
            <consortium name="DOE Joint Genome Institute"/>
            <person name="Baroncelli R."/>
            <person name="Diaz J.F."/>
            <person name="Benocci T."/>
            <person name="Peng M."/>
            <person name="Battaglia E."/>
            <person name="Haridas S."/>
            <person name="Andreopoulos W."/>
            <person name="Labutti K."/>
            <person name="Pangilinan J."/>
            <person name="Floch G.L."/>
            <person name="Makela M.R."/>
            <person name="Henrissat B."/>
            <person name="Grigoriev I.V."/>
            <person name="Crouch J.A."/>
            <person name="De Vries R.P."/>
            <person name="Sukno S.A."/>
            <person name="Thon M.R."/>
        </authorList>
    </citation>
    <scope>NUCLEOTIDE SEQUENCE</scope>
    <source>
        <strain evidence="2">CBS 125086</strain>
    </source>
</reference>
<dbReference type="EMBL" id="JAHLJV010000011">
    <property type="protein sequence ID" value="KAK1596533.1"/>
    <property type="molecule type" value="Genomic_DNA"/>
</dbReference>
<evidence type="ECO:0000256" key="1">
    <source>
        <dbReference type="SAM" id="MobiDB-lite"/>
    </source>
</evidence>
<evidence type="ECO:0000313" key="2">
    <source>
        <dbReference type="EMBL" id="KAK1596533.1"/>
    </source>
</evidence>
<sequence length="90" mass="10028">MLPFVETWQPQSQQRPKSGSSSPISQRVQPSETRTQQRRWSMDAASGLRPTSFCSGLCIQHTPSPPPCLPQRDGTYAYTGGFASHELHLQ</sequence>
<gene>
    <name evidence="2" type="ORF">LY79DRAFT_543494</name>
</gene>